<comment type="caution">
    <text evidence="2">The sequence shown here is derived from an EMBL/GenBank/DDBJ whole genome shotgun (WGS) entry which is preliminary data.</text>
</comment>
<evidence type="ECO:0000259" key="1">
    <source>
        <dbReference type="Pfam" id="PF04230"/>
    </source>
</evidence>
<dbReference type="Proteomes" id="UP000013047">
    <property type="component" value="Unassembled WGS sequence"/>
</dbReference>
<evidence type="ECO:0000313" key="3">
    <source>
        <dbReference type="Proteomes" id="UP000013047"/>
    </source>
</evidence>
<accession>N6ZVN8</accession>
<dbReference type="Pfam" id="PF04230">
    <property type="entry name" value="PS_pyruv_trans"/>
    <property type="match status" value="1"/>
</dbReference>
<proteinExistence type="predicted"/>
<sequence>MSPAAPASTAAGVAGTHVAPTGVAAMETADAGARRSALLLFGAFDRHNLGDLLLGRIAAELATRLLPGREVRFAGLAARDLRTDGGARVQVLAELAREWNPAPREGAPAWPPASPPALLQVGGEILGCSAGEAAVMLLDATGAAHAIALHDRDPSAREAWARGVLGNVLGLPYLAPHAALPPGTRIVHTGIGGVDFASLPAALRAEALDELRAAACVQVRDRRTRDALAAAGIEAELVPDPAVLVERLLGAEVARHAALGEPAVLRARFAQGYVAVQLAAELGDDTTLAALADDLAAISRAHGLGVVLFCAGRAPWHDDPEPLQRLRRRLPDAASAVVAESRHLLDLCALIASAALCCASSLHARIVADAFARPAISIACGTAQAAKLRAWLDTWYPPQRHHLAAPGNLRALARSVMEPAPGQREAHAAQLADLAEAAARSAFAHLFDPLDPEDKTP</sequence>
<evidence type="ECO:0000313" key="2">
    <source>
        <dbReference type="EMBL" id="ENO98542.1"/>
    </source>
</evidence>
<reference evidence="2 3" key="1">
    <citation type="submission" date="2012-09" db="EMBL/GenBank/DDBJ databases">
        <title>Draft Genome Sequences of 6 Strains from Genus Thauera.</title>
        <authorList>
            <person name="Liu B."/>
            <person name="Shapleigh J.P."/>
            <person name="Frostegard A.H."/>
        </authorList>
    </citation>
    <scope>NUCLEOTIDE SEQUENCE [LARGE SCALE GENOMIC DNA]</scope>
    <source>
        <strain evidence="2 3">B4P</strain>
    </source>
</reference>
<protein>
    <recommendedName>
        <fullName evidence="1">Polysaccharide pyruvyl transferase domain-containing protein</fullName>
    </recommendedName>
</protein>
<dbReference type="RefSeq" id="WP_004356975.1">
    <property type="nucleotide sequence ID" value="NZ_AMXF01000010.1"/>
</dbReference>
<dbReference type="EMBL" id="AMXF01000010">
    <property type="protein sequence ID" value="ENO98542.1"/>
    <property type="molecule type" value="Genomic_DNA"/>
</dbReference>
<keyword evidence="3" id="KW-1185">Reference proteome</keyword>
<name>N6ZVN8_9RHOO</name>
<dbReference type="InterPro" id="IPR007345">
    <property type="entry name" value="Polysacch_pyruvyl_Trfase"/>
</dbReference>
<feature type="domain" description="Polysaccharide pyruvyl transferase" evidence="1">
    <location>
        <begin position="219"/>
        <end position="380"/>
    </location>
</feature>
<organism evidence="2 3">
    <name type="scientific">Thauera phenylacetica B4P</name>
    <dbReference type="NCBI Taxonomy" id="1234382"/>
    <lineage>
        <taxon>Bacteria</taxon>
        <taxon>Pseudomonadati</taxon>
        <taxon>Pseudomonadota</taxon>
        <taxon>Betaproteobacteria</taxon>
        <taxon>Rhodocyclales</taxon>
        <taxon>Zoogloeaceae</taxon>
        <taxon>Thauera</taxon>
    </lineage>
</organism>
<gene>
    <name evidence="2" type="ORF">C667_03463</name>
</gene>
<dbReference type="AlphaFoldDB" id="N6ZVN8"/>